<gene>
    <name evidence="2" type="ORF">TNIN_319331</name>
</gene>
<organism evidence="2 3">
    <name type="scientific">Trichonephila inaurata madagascariensis</name>
    <dbReference type="NCBI Taxonomy" id="2747483"/>
    <lineage>
        <taxon>Eukaryota</taxon>
        <taxon>Metazoa</taxon>
        <taxon>Ecdysozoa</taxon>
        <taxon>Arthropoda</taxon>
        <taxon>Chelicerata</taxon>
        <taxon>Arachnida</taxon>
        <taxon>Araneae</taxon>
        <taxon>Araneomorphae</taxon>
        <taxon>Entelegynae</taxon>
        <taxon>Araneoidea</taxon>
        <taxon>Nephilidae</taxon>
        <taxon>Trichonephila</taxon>
        <taxon>Trichonephila inaurata</taxon>
    </lineage>
</organism>
<reference evidence="2" key="1">
    <citation type="submission" date="2020-08" db="EMBL/GenBank/DDBJ databases">
        <title>Multicomponent nature underlies the extraordinary mechanical properties of spider dragline silk.</title>
        <authorList>
            <person name="Kono N."/>
            <person name="Nakamura H."/>
            <person name="Mori M."/>
            <person name="Yoshida Y."/>
            <person name="Ohtoshi R."/>
            <person name="Malay A.D."/>
            <person name="Moran D.A.P."/>
            <person name="Tomita M."/>
            <person name="Numata K."/>
            <person name="Arakawa K."/>
        </authorList>
    </citation>
    <scope>NUCLEOTIDE SEQUENCE</scope>
</reference>
<keyword evidence="3" id="KW-1185">Reference proteome</keyword>
<dbReference type="AlphaFoldDB" id="A0A8X6MG05"/>
<evidence type="ECO:0000256" key="1">
    <source>
        <dbReference type="SAM" id="MobiDB-lite"/>
    </source>
</evidence>
<feature type="region of interest" description="Disordered" evidence="1">
    <location>
        <begin position="58"/>
        <end position="77"/>
    </location>
</feature>
<dbReference type="EMBL" id="BMAV01026985">
    <property type="protein sequence ID" value="GFS55023.1"/>
    <property type="molecule type" value="Genomic_DNA"/>
</dbReference>
<protein>
    <submittedName>
        <fullName evidence="2">Uncharacterized protein</fullName>
    </submittedName>
</protein>
<proteinExistence type="predicted"/>
<sequence length="89" mass="9958">MNGPWFKGLFRHCRRSFVLGILFVFSRGPHCILWGLGGKISGFALTISRGKGYSLSFSHTHSDNQRPADDPLTGSRTVPLQRLRTLEEA</sequence>
<evidence type="ECO:0000313" key="3">
    <source>
        <dbReference type="Proteomes" id="UP000886998"/>
    </source>
</evidence>
<feature type="compositionally biased region" description="Basic and acidic residues" evidence="1">
    <location>
        <begin position="60"/>
        <end position="69"/>
    </location>
</feature>
<dbReference type="Proteomes" id="UP000886998">
    <property type="component" value="Unassembled WGS sequence"/>
</dbReference>
<accession>A0A8X6MG05</accession>
<evidence type="ECO:0000313" key="2">
    <source>
        <dbReference type="EMBL" id="GFS55023.1"/>
    </source>
</evidence>
<comment type="caution">
    <text evidence="2">The sequence shown here is derived from an EMBL/GenBank/DDBJ whole genome shotgun (WGS) entry which is preliminary data.</text>
</comment>
<name>A0A8X6MG05_9ARAC</name>